<accession>A0ACB8BIU5</accession>
<dbReference type="Proteomes" id="UP000790709">
    <property type="component" value="Unassembled WGS sequence"/>
</dbReference>
<keyword evidence="2" id="KW-1185">Reference proteome</keyword>
<dbReference type="EMBL" id="MU266402">
    <property type="protein sequence ID" value="KAH7925437.1"/>
    <property type="molecule type" value="Genomic_DNA"/>
</dbReference>
<protein>
    <submittedName>
        <fullName evidence="1">Uncharacterized protein</fullName>
    </submittedName>
</protein>
<comment type="caution">
    <text evidence="1">The sequence shown here is derived from an EMBL/GenBank/DDBJ whole genome shotgun (WGS) entry which is preliminary data.</text>
</comment>
<evidence type="ECO:0000313" key="2">
    <source>
        <dbReference type="Proteomes" id="UP000790709"/>
    </source>
</evidence>
<evidence type="ECO:0000313" key="1">
    <source>
        <dbReference type="EMBL" id="KAH7925437.1"/>
    </source>
</evidence>
<name>A0ACB8BIU5_9AGAM</name>
<gene>
    <name evidence="1" type="ORF">BV22DRAFT_1112300</name>
</gene>
<proteinExistence type="predicted"/>
<organism evidence="1 2">
    <name type="scientific">Leucogyrophana mollusca</name>
    <dbReference type="NCBI Taxonomy" id="85980"/>
    <lineage>
        <taxon>Eukaryota</taxon>
        <taxon>Fungi</taxon>
        <taxon>Dikarya</taxon>
        <taxon>Basidiomycota</taxon>
        <taxon>Agaricomycotina</taxon>
        <taxon>Agaricomycetes</taxon>
        <taxon>Agaricomycetidae</taxon>
        <taxon>Boletales</taxon>
        <taxon>Boletales incertae sedis</taxon>
        <taxon>Leucogyrophana</taxon>
    </lineage>
</organism>
<sequence>MAAMQAIRKFRLRELKSQTLPPLQPVASPKAPKSKAPQASAQKSTSPLPAGAALQNPFIPTFNPVSGRWAPPKYSLRQQAVLIKKARQSNVLGLLPPGPKLTAAQIAAATPALTATPIEKTIKSPIQAWSVPVEWQGEVKERTVPGADIGNRLYAGRKRMFKGHKWERVAEGRANRRKMLMRDMAKRITRFKQYYKKRRPSPLKPPRTAKSPKLPF</sequence>
<reference evidence="1" key="1">
    <citation type="journal article" date="2021" name="New Phytol.">
        <title>Evolutionary innovations through gain and loss of genes in the ectomycorrhizal Boletales.</title>
        <authorList>
            <person name="Wu G."/>
            <person name="Miyauchi S."/>
            <person name="Morin E."/>
            <person name="Kuo A."/>
            <person name="Drula E."/>
            <person name="Varga T."/>
            <person name="Kohler A."/>
            <person name="Feng B."/>
            <person name="Cao Y."/>
            <person name="Lipzen A."/>
            <person name="Daum C."/>
            <person name="Hundley H."/>
            <person name="Pangilinan J."/>
            <person name="Johnson J."/>
            <person name="Barry K."/>
            <person name="LaButti K."/>
            <person name="Ng V."/>
            <person name="Ahrendt S."/>
            <person name="Min B."/>
            <person name="Choi I.G."/>
            <person name="Park H."/>
            <person name="Plett J.M."/>
            <person name="Magnuson J."/>
            <person name="Spatafora J.W."/>
            <person name="Nagy L.G."/>
            <person name="Henrissat B."/>
            <person name="Grigoriev I.V."/>
            <person name="Yang Z.L."/>
            <person name="Xu J."/>
            <person name="Martin F.M."/>
        </authorList>
    </citation>
    <scope>NUCLEOTIDE SEQUENCE</scope>
    <source>
        <strain evidence="1">KUC20120723A-06</strain>
    </source>
</reference>